<dbReference type="RefSeq" id="WP_013609178.1">
    <property type="nucleotide sequence ID" value="NC_015153.1"/>
</dbReference>
<protein>
    <submittedName>
        <fullName evidence="1">Uncharacterized protein</fullName>
    </submittedName>
</protein>
<gene>
    <name evidence="1" type="ORF">MSUIS_04820</name>
</gene>
<sequence>MFKKLITTVIGAGSIFGISIGKHIDSFIIKDLFGNKVSLLGGGSLPLSHINY</sequence>
<dbReference type="KEGG" id="msk:MSUIS_04820"/>
<name>F0V1P4_MYCS3</name>
<proteinExistence type="predicted"/>
<dbReference type="AlphaFoldDB" id="F0V1P4"/>
<accession>F0V1P4</accession>
<evidence type="ECO:0000313" key="2">
    <source>
        <dbReference type="Proteomes" id="UP000008645"/>
    </source>
</evidence>
<dbReference type="EMBL" id="FQ790233">
    <property type="protein sequence ID" value="CBZ40575.1"/>
    <property type="molecule type" value="Genomic_DNA"/>
</dbReference>
<dbReference type="HOGENOM" id="CLU_3082091_0_0_14"/>
<reference evidence="1 2" key="1">
    <citation type="journal article" date="2011" name="J. Bacteriol.">
        <title>Complete genome sequence of the hemotrophic Mycoplasma suis strain KI3806.</title>
        <authorList>
            <person name="Oehlerking J."/>
            <person name="Kube M."/>
            <person name="Felder K.M."/>
            <person name="Matter D."/>
            <person name="Wittenbrink M.M."/>
            <person name="Schwarzenbach S."/>
            <person name="Kramer M.M."/>
            <person name="Hoelzle K."/>
            <person name="Hoelzle L.E."/>
        </authorList>
    </citation>
    <scope>NUCLEOTIDE SEQUENCE [LARGE SCALE GENOMIC DNA]</scope>
    <source>
        <strain evidence="2">KI_3806</strain>
    </source>
</reference>
<evidence type="ECO:0000313" key="1">
    <source>
        <dbReference type="EMBL" id="CBZ40575.1"/>
    </source>
</evidence>
<organism evidence="1 2">
    <name type="scientific">Mycoplasma suis (strain KI_3806)</name>
    <dbReference type="NCBI Taxonomy" id="708248"/>
    <lineage>
        <taxon>Bacteria</taxon>
        <taxon>Bacillati</taxon>
        <taxon>Mycoplasmatota</taxon>
        <taxon>Mollicutes</taxon>
        <taxon>Mycoplasmataceae</taxon>
        <taxon>Mycoplasma</taxon>
    </lineage>
</organism>
<dbReference type="Proteomes" id="UP000008645">
    <property type="component" value="Chromosome"/>
</dbReference>